<gene>
    <name evidence="1" type="ORF">U9M48_003368</name>
</gene>
<organism evidence="1 2">
    <name type="scientific">Paspalum notatum var. saurae</name>
    <dbReference type="NCBI Taxonomy" id="547442"/>
    <lineage>
        <taxon>Eukaryota</taxon>
        <taxon>Viridiplantae</taxon>
        <taxon>Streptophyta</taxon>
        <taxon>Embryophyta</taxon>
        <taxon>Tracheophyta</taxon>
        <taxon>Spermatophyta</taxon>
        <taxon>Magnoliopsida</taxon>
        <taxon>Liliopsida</taxon>
        <taxon>Poales</taxon>
        <taxon>Poaceae</taxon>
        <taxon>PACMAD clade</taxon>
        <taxon>Panicoideae</taxon>
        <taxon>Andropogonodae</taxon>
        <taxon>Paspaleae</taxon>
        <taxon>Paspalinae</taxon>
        <taxon>Paspalum</taxon>
    </lineage>
</organism>
<sequence length="68" mass="7474">MHSAVGLIAMCLKSDPRQDLIIEPTLRGQVIAAQKRDKGVAHIREGIDEEKKVVSRLMTKASYGSRVA</sequence>
<dbReference type="EMBL" id="CP144745">
    <property type="protein sequence ID" value="WVZ52292.1"/>
    <property type="molecule type" value="Genomic_DNA"/>
</dbReference>
<reference evidence="1 2" key="1">
    <citation type="submission" date="2024-02" db="EMBL/GenBank/DDBJ databases">
        <title>High-quality chromosome-scale genome assembly of Pensacola bahiagrass (Paspalum notatum Flugge var. saurae).</title>
        <authorList>
            <person name="Vega J.M."/>
            <person name="Podio M."/>
            <person name="Orjuela J."/>
            <person name="Siena L.A."/>
            <person name="Pessino S.C."/>
            <person name="Combes M.C."/>
            <person name="Mariac C."/>
            <person name="Albertini E."/>
            <person name="Pupilli F."/>
            <person name="Ortiz J.P.A."/>
            <person name="Leblanc O."/>
        </authorList>
    </citation>
    <scope>NUCLEOTIDE SEQUENCE [LARGE SCALE GENOMIC DNA]</scope>
    <source>
        <strain evidence="1">R1</strain>
        <tissue evidence="1">Leaf</tissue>
    </source>
</reference>
<evidence type="ECO:0000313" key="1">
    <source>
        <dbReference type="EMBL" id="WVZ52292.1"/>
    </source>
</evidence>
<evidence type="ECO:0000313" key="2">
    <source>
        <dbReference type="Proteomes" id="UP001341281"/>
    </source>
</evidence>
<proteinExistence type="predicted"/>
<dbReference type="AlphaFoldDB" id="A0AAQ3SI53"/>
<name>A0AAQ3SI53_PASNO</name>
<accession>A0AAQ3SI53</accession>
<keyword evidence="2" id="KW-1185">Reference proteome</keyword>
<dbReference type="Proteomes" id="UP001341281">
    <property type="component" value="Chromosome 01"/>
</dbReference>
<protein>
    <submittedName>
        <fullName evidence="1">Uncharacterized protein</fullName>
    </submittedName>
</protein>